<comment type="function">
    <text evidence="5">Acetylates the N-terminal alanine of ribosomal protein bS18.</text>
</comment>
<dbReference type="NCBIfam" id="TIGR01575">
    <property type="entry name" value="rimI"/>
    <property type="match status" value="1"/>
</dbReference>
<feature type="active site" description="Proton acceptor" evidence="5">
    <location>
        <position position="103"/>
    </location>
</feature>
<dbReference type="Gene3D" id="3.40.630.30">
    <property type="match status" value="1"/>
</dbReference>
<dbReference type="InterPro" id="IPR043690">
    <property type="entry name" value="RimI"/>
</dbReference>
<evidence type="ECO:0000256" key="5">
    <source>
        <dbReference type="HAMAP-Rule" id="MF_02210"/>
    </source>
</evidence>
<comment type="subcellular location">
    <subcellularLocation>
        <location evidence="5">Cytoplasm</location>
    </subcellularLocation>
</comment>
<keyword evidence="2 5" id="KW-0963">Cytoplasm</keyword>
<comment type="caution">
    <text evidence="5">Lacks conserved residue(s) required for the propagation of feature annotation.</text>
</comment>
<dbReference type="InterPro" id="IPR050680">
    <property type="entry name" value="YpeA/RimI_acetyltransf"/>
</dbReference>
<accession>A0A379G0I1</accession>
<evidence type="ECO:0000313" key="7">
    <source>
        <dbReference type="EMBL" id="SUC34457.1"/>
    </source>
</evidence>
<dbReference type="SUPFAM" id="SSF55729">
    <property type="entry name" value="Acyl-CoA N-acyltransferases (Nat)"/>
    <property type="match status" value="1"/>
</dbReference>
<dbReference type="RefSeq" id="WP_006815904.1">
    <property type="nucleotide sequence ID" value="NZ_AP018946.1"/>
</dbReference>
<dbReference type="CDD" id="cd04301">
    <property type="entry name" value="NAT_SF"/>
    <property type="match status" value="1"/>
</dbReference>
<dbReference type="GO" id="GO:0008999">
    <property type="term" value="F:protein-N-terminal-alanine acetyltransferase activity"/>
    <property type="evidence" value="ECO:0007669"/>
    <property type="project" value="UniProtKB-UniRule"/>
</dbReference>
<name>A0A379G0I1_9GAMM</name>
<dbReference type="NCBIfam" id="NF007025">
    <property type="entry name" value="PRK09491.1"/>
    <property type="match status" value="1"/>
</dbReference>
<feature type="binding site" evidence="5">
    <location>
        <position position="108"/>
    </location>
    <ligand>
        <name>acetyl-CoA</name>
        <dbReference type="ChEBI" id="CHEBI:57288"/>
    </ligand>
</feature>
<dbReference type="PROSITE" id="PS51186">
    <property type="entry name" value="GNAT"/>
    <property type="match status" value="1"/>
</dbReference>
<dbReference type="InterPro" id="IPR006464">
    <property type="entry name" value="AcTrfase_RimI/Ard1"/>
</dbReference>
<keyword evidence="4 5" id="KW-0012">Acyltransferase</keyword>
<dbReference type="GeneID" id="93420145"/>
<dbReference type="AlphaFoldDB" id="A0A379G0I1"/>
<feature type="binding site" evidence="5">
    <location>
        <begin position="69"/>
        <end position="71"/>
    </location>
    <ligand>
        <name>acetyl-CoA</name>
        <dbReference type="ChEBI" id="CHEBI:57288"/>
    </ligand>
</feature>
<dbReference type="Proteomes" id="UP000255129">
    <property type="component" value="Unassembled WGS sequence"/>
</dbReference>
<dbReference type="PANTHER" id="PTHR43420:SF12">
    <property type="entry name" value="N-ACETYLTRANSFERASE DOMAIN-CONTAINING PROTEIN"/>
    <property type="match status" value="1"/>
</dbReference>
<evidence type="ECO:0000256" key="4">
    <source>
        <dbReference type="ARBA" id="ARBA00023315"/>
    </source>
</evidence>
<dbReference type="EMBL" id="UGUA01000002">
    <property type="protein sequence ID" value="SUC34457.1"/>
    <property type="molecule type" value="Genomic_DNA"/>
</dbReference>
<dbReference type="PANTHER" id="PTHR43420">
    <property type="entry name" value="ACETYLTRANSFERASE"/>
    <property type="match status" value="1"/>
</dbReference>
<sequence length="156" mass="17951">MMKISTLKQSDLATAFLIEKLSHDFPWTERVFYGNQGEKYHNLKISVNNQIIGYAITQYVLDEATLFNIAIHPDFQGHGYGRQLLEKLIDDLIKKGIMTLWLEVRESNASAIHLYDKLGFQQATVRKDYYPTKTGREDALVLALTLFSEDMFSQKA</sequence>
<evidence type="ECO:0000256" key="2">
    <source>
        <dbReference type="ARBA" id="ARBA00022490"/>
    </source>
</evidence>
<organism evidence="7 8">
    <name type="scientific">Providencia rustigianii</name>
    <dbReference type="NCBI Taxonomy" id="158850"/>
    <lineage>
        <taxon>Bacteria</taxon>
        <taxon>Pseudomonadati</taxon>
        <taxon>Pseudomonadota</taxon>
        <taxon>Gammaproteobacteria</taxon>
        <taxon>Enterobacterales</taxon>
        <taxon>Morganellaceae</taxon>
        <taxon>Providencia</taxon>
    </lineage>
</organism>
<dbReference type="InterPro" id="IPR000182">
    <property type="entry name" value="GNAT_dom"/>
</dbReference>
<evidence type="ECO:0000256" key="3">
    <source>
        <dbReference type="ARBA" id="ARBA00022679"/>
    </source>
</evidence>
<evidence type="ECO:0000313" key="8">
    <source>
        <dbReference type="Proteomes" id="UP000255129"/>
    </source>
</evidence>
<reference evidence="7 8" key="1">
    <citation type="submission" date="2018-06" db="EMBL/GenBank/DDBJ databases">
        <authorList>
            <consortium name="Pathogen Informatics"/>
            <person name="Doyle S."/>
        </authorList>
    </citation>
    <scope>NUCLEOTIDE SEQUENCE [LARGE SCALE GENOMIC DNA]</scope>
    <source>
        <strain evidence="7 8">NCTC12026</strain>
    </source>
</reference>
<comment type="catalytic activity">
    <reaction evidence="5">
        <text>N-terminal L-alanyl-[ribosomal protein bS18] + acetyl-CoA = N-terminal N(alpha)-acetyl-L-alanyl-[ribosomal protein bS18] + CoA + H(+)</text>
        <dbReference type="Rhea" id="RHEA:43756"/>
        <dbReference type="Rhea" id="RHEA-COMP:10676"/>
        <dbReference type="Rhea" id="RHEA-COMP:10677"/>
        <dbReference type="ChEBI" id="CHEBI:15378"/>
        <dbReference type="ChEBI" id="CHEBI:57287"/>
        <dbReference type="ChEBI" id="CHEBI:57288"/>
        <dbReference type="ChEBI" id="CHEBI:64718"/>
        <dbReference type="ChEBI" id="CHEBI:83683"/>
        <dbReference type="EC" id="2.3.1.266"/>
    </reaction>
</comment>
<keyword evidence="3 5" id="KW-0808">Transferase</keyword>
<protein>
    <recommendedName>
        <fullName evidence="5">[Ribosomal protein bS18]-alanine N-acetyltransferase</fullName>
        <ecNumber evidence="5">2.3.1.266</ecNumber>
    </recommendedName>
</protein>
<evidence type="ECO:0000256" key="1">
    <source>
        <dbReference type="ARBA" id="ARBA00005395"/>
    </source>
</evidence>
<comment type="similarity">
    <text evidence="1 5">Belongs to the acetyltransferase family. RimI subfamily.</text>
</comment>
<evidence type="ECO:0000259" key="6">
    <source>
        <dbReference type="PROSITE" id="PS51186"/>
    </source>
</evidence>
<feature type="domain" description="N-acetyltransferase" evidence="6">
    <location>
        <begin position="2"/>
        <end position="147"/>
    </location>
</feature>
<dbReference type="EC" id="2.3.1.266" evidence="5"/>
<gene>
    <name evidence="7" type="primary">ypeA_1</name>
    <name evidence="5" type="synonym">rimI</name>
    <name evidence="7" type="ORF">NCTC12026_00800</name>
</gene>
<dbReference type="Pfam" id="PF00583">
    <property type="entry name" value="Acetyltransf_1"/>
    <property type="match status" value="1"/>
</dbReference>
<feature type="active site" description="Proton donor" evidence="5">
    <location>
        <position position="115"/>
    </location>
</feature>
<dbReference type="HAMAP" id="MF_02210">
    <property type="entry name" value="RimI"/>
    <property type="match status" value="1"/>
</dbReference>
<proteinExistence type="inferred from homology"/>
<dbReference type="OrthoDB" id="9796919at2"/>
<dbReference type="GO" id="GO:0005737">
    <property type="term" value="C:cytoplasm"/>
    <property type="evidence" value="ECO:0007669"/>
    <property type="project" value="UniProtKB-SubCell"/>
</dbReference>
<dbReference type="InterPro" id="IPR016181">
    <property type="entry name" value="Acyl_CoA_acyltransferase"/>
</dbReference>